<evidence type="ECO:0000256" key="8">
    <source>
        <dbReference type="ARBA" id="ARBA00023133"/>
    </source>
</evidence>
<keyword evidence="7" id="KW-0408">Iron</keyword>
<comment type="caution">
    <text evidence="14">The sequence shown here is derived from an EMBL/GenBank/DDBJ whole genome shotgun (WGS) entry which is preliminary data.</text>
</comment>
<evidence type="ECO:0000313" key="14">
    <source>
        <dbReference type="EMBL" id="NMH75859.1"/>
    </source>
</evidence>
<keyword evidence="5 13" id="KW-1133">Transmembrane helix</keyword>
<evidence type="ECO:0000256" key="5">
    <source>
        <dbReference type="ARBA" id="ARBA00022989"/>
    </source>
</evidence>
<name>A0ABX1R8S7_9PSEU</name>
<feature type="transmembrane region" description="Helical" evidence="13">
    <location>
        <begin position="124"/>
        <end position="144"/>
    </location>
</feature>
<keyword evidence="10" id="KW-1015">Disulfide bond</keyword>
<feature type="compositionally biased region" description="Polar residues" evidence="12">
    <location>
        <begin position="294"/>
        <end position="303"/>
    </location>
</feature>
<dbReference type="EMBL" id="JAAXKY010000003">
    <property type="protein sequence ID" value="NMH75859.1"/>
    <property type="molecule type" value="Genomic_DNA"/>
</dbReference>
<dbReference type="PANTHER" id="PTHR35457">
    <property type="entry name" value="HEME A SYNTHASE"/>
    <property type="match status" value="1"/>
</dbReference>
<dbReference type="Pfam" id="PF02628">
    <property type="entry name" value="COX15-CtaA"/>
    <property type="match status" value="1"/>
</dbReference>
<evidence type="ECO:0000256" key="1">
    <source>
        <dbReference type="ARBA" id="ARBA00004141"/>
    </source>
</evidence>
<protein>
    <submittedName>
        <fullName evidence="14">Heme A synthase</fullName>
    </submittedName>
</protein>
<evidence type="ECO:0000256" key="13">
    <source>
        <dbReference type="SAM" id="Phobius"/>
    </source>
</evidence>
<feature type="transmembrane region" description="Helical" evidence="13">
    <location>
        <begin position="200"/>
        <end position="222"/>
    </location>
</feature>
<sequence>MRRFAVVNVVAHVVITVTGAFVRVTGSGLGCPTWPQCDPGSLVPTPREDIAPVIQWIEFGNRLLGTVVLLISVGCLVAAWRLRPRRRRVVTLAAIMPAGAVLQGVIGGFTVLNQLAWWNVMLHFLPSMLLIWFAVQLVVAVFLPDDPQRVALSPPGRAVATAGVVTLGLLLTAGTLVTAAGPHAGDPATPRLDLPVQALAGLHSVLLVLYLVLLAALGVVLRLSSAPPRARRRFVLLVAVVAAQGALGSVQYAVGVPEVLVLLHVLGAAAVVAAASLLWASLAVPVGPDADGGQTDSGTSATWSVRGAPARNGPMSSRQRTNFSDSRKAV</sequence>
<feature type="compositionally biased region" description="Polar residues" evidence="12">
    <location>
        <begin position="314"/>
        <end position="324"/>
    </location>
</feature>
<evidence type="ECO:0000256" key="4">
    <source>
        <dbReference type="ARBA" id="ARBA00022723"/>
    </source>
</evidence>
<feature type="transmembrane region" description="Helical" evidence="13">
    <location>
        <begin position="63"/>
        <end position="82"/>
    </location>
</feature>
<evidence type="ECO:0000256" key="10">
    <source>
        <dbReference type="ARBA" id="ARBA00023157"/>
    </source>
</evidence>
<accession>A0ABX1R8S7</accession>
<evidence type="ECO:0000256" key="7">
    <source>
        <dbReference type="ARBA" id="ARBA00023004"/>
    </source>
</evidence>
<evidence type="ECO:0000256" key="2">
    <source>
        <dbReference type="ARBA" id="ARBA00022475"/>
    </source>
</evidence>
<organism evidence="14 15">
    <name type="scientific">Pseudonocardia xinjiangensis</name>
    <dbReference type="NCBI Taxonomy" id="75289"/>
    <lineage>
        <taxon>Bacteria</taxon>
        <taxon>Bacillati</taxon>
        <taxon>Actinomycetota</taxon>
        <taxon>Actinomycetes</taxon>
        <taxon>Pseudonocardiales</taxon>
        <taxon>Pseudonocardiaceae</taxon>
        <taxon>Pseudonocardia</taxon>
    </lineage>
</organism>
<keyword evidence="3 13" id="KW-0812">Transmembrane</keyword>
<dbReference type="InterPro" id="IPR003780">
    <property type="entry name" value="COX15/CtaA_fam"/>
</dbReference>
<evidence type="ECO:0000256" key="3">
    <source>
        <dbReference type="ARBA" id="ARBA00022692"/>
    </source>
</evidence>
<gene>
    <name evidence="14" type="ORF">HF577_01880</name>
</gene>
<comment type="pathway">
    <text evidence="11">Porphyrin-containing compound metabolism.</text>
</comment>
<feature type="transmembrane region" description="Helical" evidence="13">
    <location>
        <begin position="260"/>
        <end position="280"/>
    </location>
</feature>
<dbReference type="PANTHER" id="PTHR35457:SF1">
    <property type="entry name" value="HEME A SYNTHASE"/>
    <property type="match status" value="1"/>
</dbReference>
<dbReference type="InterPro" id="IPR050450">
    <property type="entry name" value="COX15/CtaA_HemeA_synthase"/>
</dbReference>
<feature type="transmembrane region" description="Helical" evidence="13">
    <location>
        <begin position="156"/>
        <end position="180"/>
    </location>
</feature>
<keyword evidence="15" id="KW-1185">Reference proteome</keyword>
<keyword evidence="8" id="KW-0350">Heme biosynthesis</keyword>
<feature type="region of interest" description="Disordered" evidence="12">
    <location>
        <begin position="290"/>
        <end position="330"/>
    </location>
</feature>
<feature type="transmembrane region" description="Helical" evidence="13">
    <location>
        <begin position="89"/>
        <end position="112"/>
    </location>
</feature>
<keyword evidence="2" id="KW-1003">Cell membrane</keyword>
<proteinExistence type="predicted"/>
<keyword evidence="6" id="KW-0560">Oxidoreductase</keyword>
<evidence type="ECO:0000256" key="11">
    <source>
        <dbReference type="ARBA" id="ARBA00023444"/>
    </source>
</evidence>
<evidence type="ECO:0000256" key="6">
    <source>
        <dbReference type="ARBA" id="ARBA00023002"/>
    </source>
</evidence>
<feature type="transmembrane region" description="Helical" evidence="13">
    <location>
        <begin position="234"/>
        <end position="254"/>
    </location>
</feature>
<dbReference type="Proteomes" id="UP001296706">
    <property type="component" value="Unassembled WGS sequence"/>
</dbReference>
<evidence type="ECO:0000256" key="9">
    <source>
        <dbReference type="ARBA" id="ARBA00023136"/>
    </source>
</evidence>
<evidence type="ECO:0000313" key="15">
    <source>
        <dbReference type="Proteomes" id="UP001296706"/>
    </source>
</evidence>
<evidence type="ECO:0000256" key="12">
    <source>
        <dbReference type="SAM" id="MobiDB-lite"/>
    </source>
</evidence>
<reference evidence="14 15" key="1">
    <citation type="submission" date="2020-04" db="EMBL/GenBank/DDBJ databases">
        <authorList>
            <person name="Klaysubun C."/>
            <person name="Duangmal K."/>
            <person name="Lipun K."/>
        </authorList>
    </citation>
    <scope>NUCLEOTIDE SEQUENCE [LARGE SCALE GENOMIC DNA]</scope>
    <source>
        <strain evidence="14 15">JCM 11839</strain>
    </source>
</reference>
<comment type="subcellular location">
    <subcellularLocation>
        <location evidence="1">Membrane</location>
        <topology evidence="1">Multi-pass membrane protein</topology>
    </subcellularLocation>
</comment>
<keyword evidence="4" id="KW-0479">Metal-binding</keyword>
<keyword evidence="9 13" id="KW-0472">Membrane</keyword>